<sequence length="48" mass="5324">MGVYQLISEGIAGYLRLVAEKIEDKQSKLTTSSNGHGHGHLFEVLPWI</sequence>
<protein>
    <submittedName>
        <fullName evidence="1">Uncharacterized protein</fullName>
    </submittedName>
</protein>
<dbReference type="HOGENOM" id="CLU_3161056_0_0_1"/>
<dbReference type="PaxDb" id="29760-VIT_08s0040g01510.t01"/>
<dbReference type="EMBL" id="FN596008">
    <property type="protein sequence ID" value="CCB57097.1"/>
    <property type="molecule type" value="Genomic_DNA"/>
</dbReference>
<evidence type="ECO:0000313" key="1">
    <source>
        <dbReference type="EMBL" id="CCB57097.1"/>
    </source>
</evidence>
<dbReference type="InParanoid" id="F6HR48"/>
<organism evidence="1 2">
    <name type="scientific">Vitis vinifera</name>
    <name type="common">Grape</name>
    <dbReference type="NCBI Taxonomy" id="29760"/>
    <lineage>
        <taxon>Eukaryota</taxon>
        <taxon>Viridiplantae</taxon>
        <taxon>Streptophyta</taxon>
        <taxon>Embryophyta</taxon>
        <taxon>Tracheophyta</taxon>
        <taxon>Spermatophyta</taxon>
        <taxon>Magnoliopsida</taxon>
        <taxon>eudicotyledons</taxon>
        <taxon>Gunneridae</taxon>
        <taxon>Pentapetalae</taxon>
        <taxon>rosids</taxon>
        <taxon>Vitales</taxon>
        <taxon>Vitaceae</taxon>
        <taxon>Viteae</taxon>
        <taxon>Vitis</taxon>
    </lineage>
</organism>
<accession>F6HR48</accession>
<name>F6HR48_VITVI</name>
<proteinExistence type="predicted"/>
<keyword evidence="2" id="KW-1185">Reference proteome</keyword>
<reference evidence="2" key="1">
    <citation type="journal article" date="2007" name="Nature">
        <title>The grapevine genome sequence suggests ancestral hexaploidization in major angiosperm phyla.</title>
        <authorList>
            <consortium name="The French-Italian Public Consortium for Grapevine Genome Characterization."/>
            <person name="Jaillon O."/>
            <person name="Aury J.-M."/>
            <person name="Noel B."/>
            <person name="Policriti A."/>
            <person name="Clepet C."/>
            <person name="Casagrande A."/>
            <person name="Choisne N."/>
            <person name="Aubourg S."/>
            <person name="Vitulo N."/>
            <person name="Jubin C."/>
            <person name="Vezzi A."/>
            <person name="Legeai F."/>
            <person name="Hugueney P."/>
            <person name="Dasilva C."/>
            <person name="Horner D."/>
            <person name="Mica E."/>
            <person name="Jublot D."/>
            <person name="Poulain J."/>
            <person name="Bruyere C."/>
            <person name="Billault A."/>
            <person name="Segurens B."/>
            <person name="Gouyvenoux M."/>
            <person name="Ugarte E."/>
            <person name="Cattonaro F."/>
            <person name="Anthouard V."/>
            <person name="Vico V."/>
            <person name="Del Fabbro C."/>
            <person name="Alaux M."/>
            <person name="Di Gaspero G."/>
            <person name="Dumas V."/>
            <person name="Felice N."/>
            <person name="Paillard S."/>
            <person name="Juman I."/>
            <person name="Moroldo M."/>
            <person name="Scalabrin S."/>
            <person name="Canaguier A."/>
            <person name="Le Clainche I."/>
            <person name="Malacrida G."/>
            <person name="Durand E."/>
            <person name="Pesole G."/>
            <person name="Laucou V."/>
            <person name="Chatelet P."/>
            <person name="Merdinoglu D."/>
            <person name="Delledonne M."/>
            <person name="Pezzotti M."/>
            <person name="Lecharny A."/>
            <person name="Scarpelli C."/>
            <person name="Artiguenave F."/>
            <person name="Pe M.E."/>
            <person name="Valle G."/>
            <person name="Morgante M."/>
            <person name="Caboche M."/>
            <person name="Adam-Blondon A.-F."/>
            <person name="Weissenbach J."/>
            <person name="Quetier F."/>
            <person name="Wincker P."/>
        </authorList>
    </citation>
    <scope>NUCLEOTIDE SEQUENCE [LARGE SCALE GENOMIC DNA]</scope>
    <source>
        <strain evidence="2">cv. Pinot noir / PN40024</strain>
    </source>
</reference>
<evidence type="ECO:0000313" key="2">
    <source>
        <dbReference type="Proteomes" id="UP000009183"/>
    </source>
</evidence>
<dbReference type="Proteomes" id="UP000009183">
    <property type="component" value="Chromosome 8"/>
</dbReference>
<gene>
    <name evidence="1" type="ordered locus">VIT_08s0040g01510</name>
</gene>
<dbReference type="AlphaFoldDB" id="F6HR48"/>